<name>A0A1L9RGH2_ASPWE</name>
<reference evidence="2" key="1">
    <citation type="journal article" date="2017" name="Genome Biol.">
        <title>Comparative genomics reveals high biological diversity and specific adaptations in the industrially and medically important fungal genus Aspergillus.</title>
        <authorList>
            <person name="de Vries R.P."/>
            <person name="Riley R."/>
            <person name="Wiebenga A."/>
            <person name="Aguilar-Osorio G."/>
            <person name="Amillis S."/>
            <person name="Uchima C.A."/>
            <person name="Anderluh G."/>
            <person name="Asadollahi M."/>
            <person name="Askin M."/>
            <person name="Barry K."/>
            <person name="Battaglia E."/>
            <person name="Bayram O."/>
            <person name="Benocci T."/>
            <person name="Braus-Stromeyer S.A."/>
            <person name="Caldana C."/>
            <person name="Canovas D."/>
            <person name="Cerqueira G.C."/>
            <person name="Chen F."/>
            <person name="Chen W."/>
            <person name="Choi C."/>
            <person name="Clum A."/>
            <person name="Dos Santos R.A."/>
            <person name="Damasio A.R."/>
            <person name="Diallinas G."/>
            <person name="Emri T."/>
            <person name="Fekete E."/>
            <person name="Flipphi M."/>
            <person name="Freyberg S."/>
            <person name="Gallo A."/>
            <person name="Gournas C."/>
            <person name="Habgood R."/>
            <person name="Hainaut M."/>
            <person name="Harispe M.L."/>
            <person name="Henrissat B."/>
            <person name="Hilden K.S."/>
            <person name="Hope R."/>
            <person name="Hossain A."/>
            <person name="Karabika E."/>
            <person name="Karaffa L."/>
            <person name="Karanyi Z."/>
            <person name="Krasevec N."/>
            <person name="Kuo A."/>
            <person name="Kusch H."/>
            <person name="LaButti K."/>
            <person name="Lagendijk E.L."/>
            <person name="Lapidus A."/>
            <person name="Levasseur A."/>
            <person name="Lindquist E."/>
            <person name="Lipzen A."/>
            <person name="Logrieco A.F."/>
            <person name="MacCabe A."/>
            <person name="Maekelae M.R."/>
            <person name="Malavazi I."/>
            <person name="Melin P."/>
            <person name="Meyer V."/>
            <person name="Mielnichuk N."/>
            <person name="Miskei M."/>
            <person name="Molnar A.P."/>
            <person name="Mule G."/>
            <person name="Ngan C.Y."/>
            <person name="Orejas M."/>
            <person name="Orosz E."/>
            <person name="Ouedraogo J.P."/>
            <person name="Overkamp K.M."/>
            <person name="Park H.-S."/>
            <person name="Perrone G."/>
            <person name="Piumi F."/>
            <person name="Punt P.J."/>
            <person name="Ram A.F."/>
            <person name="Ramon A."/>
            <person name="Rauscher S."/>
            <person name="Record E."/>
            <person name="Riano-Pachon D.M."/>
            <person name="Robert V."/>
            <person name="Roehrig J."/>
            <person name="Ruller R."/>
            <person name="Salamov A."/>
            <person name="Salih N.S."/>
            <person name="Samson R.A."/>
            <person name="Sandor E."/>
            <person name="Sanguinetti M."/>
            <person name="Schuetze T."/>
            <person name="Sepcic K."/>
            <person name="Shelest E."/>
            <person name="Sherlock G."/>
            <person name="Sophianopoulou V."/>
            <person name="Squina F.M."/>
            <person name="Sun H."/>
            <person name="Susca A."/>
            <person name="Todd R.B."/>
            <person name="Tsang A."/>
            <person name="Unkles S.E."/>
            <person name="van de Wiele N."/>
            <person name="van Rossen-Uffink D."/>
            <person name="Oliveira J.V."/>
            <person name="Vesth T.C."/>
            <person name="Visser J."/>
            <person name="Yu J.-H."/>
            <person name="Zhou M."/>
            <person name="Andersen M.R."/>
            <person name="Archer D.B."/>
            <person name="Baker S.E."/>
            <person name="Benoit I."/>
            <person name="Brakhage A.A."/>
            <person name="Braus G.H."/>
            <person name="Fischer R."/>
            <person name="Frisvad J.C."/>
            <person name="Goldman G.H."/>
            <person name="Houbraken J."/>
            <person name="Oakley B."/>
            <person name="Pocsi I."/>
            <person name="Scazzocchio C."/>
            <person name="Seiboth B."/>
            <person name="vanKuyk P.A."/>
            <person name="Wortman J."/>
            <person name="Dyer P.S."/>
            <person name="Grigoriev I.V."/>
        </authorList>
    </citation>
    <scope>NUCLEOTIDE SEQUENCE [LARGE SCALE GENOMIC DNA]</scope>
    <source>
        <strain evidence="2">DTO 134E9</strain>
    </source>
</reference>
<accession>A0A1L9RGH2</accession>
<evidence type="ECO:0000313" key="2">
    <source>
        <dbReference type="Proteomes" id="UP000184383"/>
    </source>
</evidence>
<dbReference type="Proteomes" id="UP000184383">
    <property type="component" value="Unassembled WGS sequence"/>
</dbReference>
<dbReference type="AlphaFoldDB" id="A0A1L9RGH2"/>
<protein>
    <submittedName>
        <fullName evidence="1">Uncharacterized protein</fullName>
    </submittedName>
</protein>
<gene>
    <name evidence="1" type="ORF">ASPWEDRAFT_41839</name>
</gene>
<dbReference type="EMBL" id="KV878213">
    <property type="protein sequence ID" value="OJJ33953.1"/>
    <property type="molecule type" value="Genomic_DNA"/>
</dbReference>
<evidence type="ECO:0000313" key="1">
    <source>
        <dbReference type="EMBL" id="OJJ33953.1"/>
    </source>
</evidence>
<proteinExistence type="predicted"/>
<dbReference type="GeneID" id="63751510"/>
<keyword evidence="2" id="KW-1185">Reference proteome</keyword>
<sequence length="94" mass="10684">MLKVCGFLAIYKPPSAKRPILISVISLVRVICQVDIQPAKVQWVDLVLSFPHACIMMNKLLGQKKERHHLALLAPVMLRNWCERDPPRGFPNGK</sequence>
<dbReference type="VEuPathDB" id="FungiDB:ASPWEDRAFT_41839"/>
<dbReference type="RefSeq" id="XP_040687629.1">
    <property type="nucleotide sequence ID" value="XM_040835662.1"/>
</dbReference>
<organism evidence="1 2">
    <name type="scientific">Aspergillus wentii DTO 134E9</name>
    <dbReference type="NCBI Taxonomy" id="1073089"/>
    <lineage>
        <taxon>Eukaryota</taxon>
        <taxon>Fungi</taxon>
        <taxon>Dikarya</taxon>
        <taxon>Ascomycota</taxon>
        <taxon>Pezizomycotina</taxon>
        <taxon>Eurotiomycetes</taxon>
        <taxon>Eurotiomycetidae</taxon>
        <taxon>Eurotiales</taxon>
        <taxon>Aspergillaceae</taxon>
        <taxon>Aspergillus</taxon>
        <taxon>Aspergillus subgen. Cremei</taxon>
    </lineage>
</organism>